<dbReference type="PANTHER" id="PTHR11046:SF0">
    <property type="entry name" value="OLIGORIBONUCLEASE, MITOCHONDRIAL"/>
    <property type="match status" value="1"/>
</dbReference>
<keyword evidence="2 6" id="KW-0540">Nuclease</keyword>
<dbReference type="SUPFAM" id="SSF53098">
    <property type="entry name" value="Ribonuclease H-like"/>
    <property type="match status" value="1"/>
</dbReference>
<evidence type="ECO:0000256" key="3">
    <source>
        <dbReference type="ARBA" id="ARBA00022801"/>
    </source>
</evidence>
<evidence type="ECO:0000256" key="4">
    <source>
        <dbReference type="ARBA" id="ARBA00022839"/>
    </source>
</evidence>
<dbReference type="InterPro" id="IPR013520">
    <property type="entry name" value="Ribonucl_H"/>
</dbReference>
<dbReference type="InterPro" id="IPR022894">
    <property type="entry name" value="Oligoribonuclease"/>
</dbReference>
<dbReference type="STRING" id="61595.SAMN05421644_10271"/>
<keyword evidence="6" id="KW-0963">Cytoplasm</keyword>
<dbReference type="CDD" id="cd06135">
    <property type="entry name" value="Orn"/>
    <property type="match status" value="1"/>
</dbReference>
<dbReference type="OrthoDB" id="9801329at2"/>
<dbReference type="FunFam" id="3.30.420.10:FF:000003">
    <property type="entry name" value="Oligoribonuclease"/>
    <property type="match status" value="1"/>
</dbReference>
<dbReference type="PANTHER" id="PTHR11046">
    <property type="entry name" value="OLIGORIBONUCLEASE, MITOCHONDRIAL"/>
    <property type="match status" value="1"/>
</dbReference>
<dbReference type="InterPro" id="IPR012337">
    <property type="entry name" value="RNaseH-like_sf"/>
</dbReference>
<dbReference type="EC" id="3.1.-.-" evidence="6"/>
<protein>
    <recommendedName>
        <fullName evidence="5 6">Oligoribonuclease</fullName>
        <ecNumber evidence="6">3.1.-.-</ecNumber>
    </recommendedName>
</protein>
<feature type="domain" description="Exonuclease" evidence="7">
    <location>
        <begin position="7"/>
        <end position="180"/>
    </location>
</feature>
<evidence type="ECO:0000256" key="2">
    <source>
        <dbReference type="ARBA" id="ARBA00022722"/>
    </source>
</evidence>
<proteinExistence type="inferred from homology"/>
<dbReference type="HAMAP" id="MF_00045">
    <property type="entry name" value="Oligoribonuclease"/>
    <property type="match status" value="1"/>
</dbReference>
<reference evidence="9" key="1">
    <citation type="submission" date="2016-10" db="EMBL/GenBank/DDBJ databases">
        <authorList>
            <person name="Varghese N."/>
            <person name="Submissions S."/>
        </authorList>
    </citation>
    <scope>NUCLEOTIDE SEQUENCE [LARGE SCALE GENOMIC DNA]</scope>
    <source>
        <strain evidence="9">DSM 173</strain>
    </source>
</reference>
<evidence type="ECO:0000313" key="8">
    <source>
        <dbReference type="EMBL" id="SDX38075.1"/>
    </source>
</evidence>
<evidence type="ECO:0000259" key="7">
    <source>
        <dbReference type="SMART" id="SM00479"/>
    </source>
</evidence>
<comment type="function">
    <text evidence="6">3'-to-5' exoribonuclease specific for small oligoribonucleotides.</text>
</comment>
<gene>
    <name evidence="6" type="primary">orn</name>
    <name evidence="8" type="ORF">SAMN05421644_10271</name>
</gene>
<dbReference type="SMART" id="SM00479">
    <property type="entry name" value="EXOIII"/>
    <property type="match status" value="1"/>
</dbReference>
<dbReference type="RefSeq" id="WP_091331632.1">
    <property type="nucleotide sequence ID" value="NZ_FNOW01000002.1"/>
</dbReference>
<name>A0A1H3B8F3_ALLWA</name>
<keyword evidence="3 6" id="KW-0378">Hydrolase</keyword>
<evidence type="ECO:0000256" key="1">
    <source>
        <dbReference type="ARBA" id="ARBA00009921"/>
    </source>
</evidence>
<comment type="similarity">
    <text evidence="1 6">Belongs to the oligoribonuclease family.</text>
</comment>
<dbReference type="InterPro" id="IPR036397">
    <property type="entry name" value="RNaseH_sf"/>
</dbReference>
<organism evidence="8 9">
    <name type="scientific">Allochromatium warmingii</name>
    <name type="common">Chromatium warmingii</name>
    <dbReference type="NCBI Taxonomy" id="61595"/>
    <lineage>
        <taxon>Bacteria</taxon>
        <taxon>Pseudomonadati</taxon>
        <taxon>Pseudomonadota</taxon>
        <taxon>Gammaproteobacteria</taxon>
        <taxon>Chromatiales</taxon>
        <taxon>Chromatiaceae</taxon>
        <taxon>Allochromatium</taxon>
    </lineage>
</organism>
<dbReference type="Pfam" id="PF00929">
    <property type="entry name" value="RNase_T"/>
    <property type="match status" value="1"/>
</dbReference>
<dbReference type="Gene3D" id="3.30.420.10">
    <property type="entry name" value="Ribonuclease H-like superfamily/Ribonuclease H"/>
    <property type="match status" value="1"/>
</dbReference>
<evidence type="ECO:0000256" key="5">
    <source>
        <dbReference type="ARBA" id="ARBA00070964"/>
    </source>
</evidence>
<dbReference type="EMBL" id="FNOW01000002">
    <property type="protein sequence ID" value="SDX38075.1"/>
    <property type="molecule type" value="Genomic_DNA"/>
</dbReference>
<keyword evidence="4 6" id="KW-0269">Exonuclease</keyword>
<evidence type="ECO:0000256" key="6">
    <source>
        <dbReference type="HAMAP-Rule" id="MF_00045"/>
    </source>
</evidence>
<feature type="active site" evidence="6">
    <location>
        <position position="129"/>
    </location>
</feature>
<dbReference type="GO" id="GO:0006259">
    <property type="term" value="P:DNA metabolic process"/>
    <property type="evidence" value="ECO:0007669"/>
    <property type="project" value="UniProtKB-ARBA"/>
</dbReference>
<dbReference type="GO" id="GO:0003676">
    <property type="term" value="F:nucleic acid binding"/>
    <property type="evidence" value="ECO:0007669"/>
    <property type="project" value="InterPro"/>
</dbReference>
<dbReference type="AlphaFoldDB" id="A0A1H3B8F3"/>
<dbReference type="Proteomes" id="UP000198672">
    <property type="component" value="Unassembled WGS sequence"/>
</dbReference>
<sequence length="182" mass="20828">MSKSKHNLIWIDLEMTGLDPSRDRILEIATLITDSELRILAEGPVMAIHQDEAILADLDEWNRTHHGASGLLERVRLSAYSVSDAETATLDFLAHYVPAGASPLCGNSICQDRRFLARWMPRLEAYCHYRNLDVSTLKILAQRWAPEVARSFKKASRHLALDDIRESIDELRHYRTHLLKID</sequence>
<accession>A0A1H3B8F3</accession>
<dbReference type="GO" id="GO:0000175">
    <property type="term" value="F:3'-5'-RNA exonuclease activity"/>
    <property type="evidence" value="ECO:0007669"/>
    <property type="project" value="InterPro"/>
</dbReference>
<keyword evidence="9" id="KW-1185">Reference proteome</keyword>
<dbReference type="NCBIfam" id="NF003765">
    <property type="entry name" value="PRK05359.1"/>
    <property type="match status" value="1"/>
</dbReference>
<evidence type="ECO:0000313" key="9">
    <source>
        <dbReference type="Proteomes" id="UP000198672"/>
    </source>
</evidence>
<dbReference type="GO" id="GO:0005737">
    <property type="term" value="C:cytoplasm"/>
    <property type="evidence" value="ECO:0007669"/>
    <property type="project" value="UniProtKB-SubCell"/>
</dbReference>
<comment type="subcellular location">
    <subcellularLocation>
        <location evidence="6">Cytoplasm</location>
    </subcellularLocation>
</comment>